<dbReference type="InterPro" id="IPR051906">
    <property type="entry name" value="TolC-like"/>
</dbReference>
<evidence type="ECO:0000256" key="3">
    <source>
        <dbReference type="ARBA" id="ARBA00022692"/>
    </source>
</evidence>
<dbReference type="PANTHER" id="PTHR30026">
    <property type="entry name" value="OUTER MEMBRANE PROTEIN TOLC"/>
    <property type="match status" value="1"/>
</dbReference>
<keyword evidence="4" id="KW-0472">Membrane</keyword>
<feature type="chain" id="PRO_5040813290" evidence="7">
    <location>
        <begin position="24"/>
        <end position="368"/>
    </location>
</feature>
<dbReference type="AlphaFoldDB" id="A0A9X4H5R5"/>
<evidence type="ECO:0000256" key="2">
    <source>
        <dbReference type="ARBA" id="ARBA00022452"/>
    </source>
</evidence>
<dbReference type="GO" id="GO:1990281">
    <property type="term" value="C:efflux pump complex"/>
    <property type="evidence" value="ECO:0007669"/>
    <property type="project" value="TreeGrafter"/>
</dbReference>
<accession>A0A9X4H5R5</accession>
<dbReference type="PANTHER" id="PTHR30026:SF20">
    <property type="entry name" value="OUTER MEMBRANE PROTEIN TOLC"/>
    <property type="match status" value="1"/>
</dbReference>
<evidence type="ECO:0000256" key="1">
    <source>
        <dbReference type="ARBA" id="ARBA00004442"/>
    </source>
</evidence>
<comment type="caution">
    <text evidence="8">The sequence shown here is derived from an EMBL/GenBank/DDBJ whole genome shotgun (WGS) entry which is preliminary data.</text>
</comment>
<feature type="coiled-coil region" evidence="6">
    <location>
        <begin position="287"/>
        <end position="345"/>
    </location>
</feature>
<dbReference type="Gene3D" id="1.20.1600.10">
    <property type="entry name" value="Outer membrane efflux proteins (OEP)"/>
    <property type="match status" value="2"/>
</dbReference>
<evidence type="ECO:0000313" key="8">
    <source>
        <dbReference type="EMBL" id="MDF9409873.1"/>
    </source>
</evidence>
<keyword evidence="9" id="KW-1185">Reference proteome</keyword>
<evidence type="ECO:0000256" key="6">
    <source>
        <dbReference type="SAM" id="Coils"/>
    </source>
</evidence>
<keyword evidence="3" id="KW-0812">Transmembrane</keyword>
<dbReference type="GO" id="GO:0015288">
    <property type="term" value="F:porin activity"/>
    <property type="evidence" value="ECO:0007669"/>
    <property type="project" value="TreeGrafter"/>
</dbReference>
<sequence>MKKYLISIAIFLFAILVAMPALAADPAKPELTLNDAIARALANSNAVKKATVEIDRTKELRDDAADSIHFTPSTPPGDPATERAWANVVSADLTWRMTYKTLSVQQDSLALSTCKKYWGIQQAIATLDADKAALKQADLDLQKARAQRRVGLISDGDVITAESKYATAKSTADKAQNDLDNDYVAFNQTIGLNPQDRPVLTDELKLEPLEKNLDLDVVVSRAIDSSPSIWLATEKVKIQEYAKDSMFYTGSYNPYIAREDAVKQAIYDSMSAKDAAELLTRNLYYSIRSLEDNSPAAEQAVKKAEEDLRVANVKYQVGMNTRADVAAAESALVQAKKSLLDLKANHAYLKLAFQKPWAYSGGSSSGTD</sequence>
<dbReference type="GO" id="GO:0015562">
    <property type="term" value="F:efflux transmembrane transporter activity"/>
    <property type="evidence" value="ECO:0007669"/>
    <property type="project" value="InterPro"/>
</dbReference>
<evidence type="ECO:0000256" key="7">
    <source>
        <dbReference type="SAM" id="SignalP"/>
    </source>
</evidence>
<dbReference type="RefSeq" id="WP_277445389.1">
    <property type="nucleotide sequence ID" value="NZ_JAKOAV010000047.1"/>
</dbReference>
<dbReference type="Proteomes" id="UP001154312">
    <property type="component" value="Unassembled WGS sequence"/>
</dbReference>
<dbReference type="SUPFAM" id="SSF56954">
    <property type="entry name" value="Outer membrane efflux proteins (OEP)"/>
    <property type="match status" value="1"/>
</dbReference>
<keyword evidence="5" id="KW-0998">Cell outer membrane</keyword>
<evidence type="ECO:0000313" key="9">
    <source>
        <dbReference type="Proteomes" id="UP001154312"/>
    </source>
</evidence>
<comment type="subcellular location">
    <subcellularLocation>
        <location evidence="1">Cell outer membrane</location>
    </subcellularLocation>
</comment>
<gene>
    <name evidence="8" type="ORF">L7E55_16220</name>
</gene>
<keyword evidence="2" id="KW-1134">Transmembrane beta strand</keyword>
<organism evidence="8 9">
    <name type="scientific">Pelotomaculum isophthalicicum JI</name>
    <dbReference type="NCBI Taxonomy" id="947010"/>
    <lineage>
        <taxon>Bacteria</taxon>
        <taxon>Bacillati</taxon>
        <taxon>Bacillota</taxon>
        <taxon>Clostridia</taxon>
        <taxon>Eubacteriales</taxon>
        <taxon>Desulfotomaculaceae</taxon>
        <taxon>Pelotomaculum</taxon>
    </lineage>
</organism>
<protein>
    <submittedName>
        <fullName evidence="8">TolC family protein</fullName>
    </submittedName>
</protein>
<dbReference type="EMBL" id="JAKOAV010000047">
    <property type="protein sequence ID" value="MDF9409873.1"/>
    <property type="molecule type" value="Genomic_DNA"/>
</dbReference>
<name>A0A9X4H5R5_9FIRM</name>
<keyword evidence="7" id="KW-0732">Signal</keyword>
<reference evidence="8" key="1">
    <citation type="submission" date="2022-02" db="EMBL/GenBank/DDBJ databases">
        <authorList>
            <person name="Leng L."/>
        </authorList>
    </citation>
    <scope>NUCLEOTIDE SEQUENCE</scope>
    <source>
        <strain evidence="8">JI</strain>
    </source>
</reference>
<dbReference type="GO" id="GO:0009279">
    <property type="term" value="C:cell outer membrane"/>
    <property type="evidence" value="ECO:0007669"/>
    <property type="project" value="UniProtKB-SubCell"/>
</dbReference>
<proteinExistence type="predicted"/>
<evidence type="ECO:0000256" key="5">
    <source>
        <dbReference type="ARBA" id="ARBA00023237"/>
    </source>
</evidence>
<feature type="signal peptide" evidence="7">
    <location>
        <begin position="1"/>
        <end position="23"/>
    </location>
</feature>
<evidence type="ECO:0000256" key="4">
    <source>
        <dbReference type="ARBA" id="ARBA00023136"/>
    </source>
</evidence>
<keyword evidence="6" id="KW-0175">Coiled coil</keyword>